<evidence type="ECO:0000313" key="2">
    <source>
        <dbReference type="EMBL" id="KDR10174.1"/>
    </source>
</evidence>
<feature type="region of interest" description="Disordered" evidence="1">
    <location>
        <begin position="1"/>
        <end position="22"/>
    </location>
</feature>
<evidence type="ECO:0000313" key="3">
    <source>
        <dbReference type="Proteomes" id="UP000027135"/>
    </source>
</evidence>
<keyword evidence="3" id="KW-1185">Reference proteome</keyword>
<accession>A0A067QP52</accession>
<sequence>MKTPGDGQTTRGIMMSGDSPTPHGELIFELKETAVSPPINVKCMQDKAVQFSPDHMDETTSAVTIHQTLAANDLEHSYQIQHCPVVWTTSNRRSLENEEAIEHIEEIPLTTEVHAKSLDMTGEQITCETDKIDGTWPMEDECKPDDGCGIQCLYYTMQCCECTIL</sequence>
<proteinExistence type="predicted"/>
<reference evidence="2 3" key="1">
    <citation type="journal article" date="2014" name="Nat. Commun.">
        <title>Molecular traces of alternative social organization in a termite genome.</title>
        <authorList>
            <person name="Terrapon N."/>
            <person name="Li C."/>
            <person name="Robertson H.M."/>
            <person name="Ji L."/>
            <person name="Meng X."/>
            <person name="Booth W."/>
            <person name="Chen Z."/>
            <person name="Childers C.P."/>
            <person name="Glastad K.M."/>
            <person name="Gokhale K."/>
            <person name="Gowin J."/>
            <person name="Gronenberg W."/>
            <person name="Hermansen R.A."/>
            <person name="Hu H."/>
            <person name="Hunt B.G."/>
            <person name="Huylmans A.K."/>
            <person name="Khalil S.M."/>
            <person name="Mitchell R.D."/>
            <person name="Munoz-Torres M.C."/>
            <person name="Mustard J.A."/>
            <person name="Pan H."/>
            <person name="Reese J.T."/>
            <person name="Scharf M.E."/>
            <person name="Sun F."/>
            <person name="Vogel H."/>
            <person name="Xiao J."/>
            <person name="Yang W."/>
            <person name="Yang Z."/>
            <person name="Yang Z."/>
            <person name="Zhou J."/>
            <person name="Zhu J."/>
            <person name="Brent C.S."/>
            <person name="Elsik C.G."/>
            <person name="Goodisman M.A."/>
            <person name="Liberles D.A."/>
            <person name="Roe R.M."/>
            <person name="Vargo E.L."/>
            <person name="Vilcinskas A."/>
            <person name="Wang J."/>
            <person name="Bornberg-Bauer E."/>
            <person name="Korb J."/>
            <person name="Zhang G."/>
            <person name="Liebig J."/>
        </authorList>
    </citation>
    <scope>NUCLEOTIDE SEQUENCE [LARGE SCALE GENOMIC DNA]</scope>
    <source>
        <tissue evidence="2">Whole organism</tissue>
    </source>
</reference>
<feature type="compositionally biased region" description="Polar residues" evidence="1">
    <location>
        <begin position="1"/>
        <end position="11"/>
    </location>
</feature>
<dbReference type="Proteomes" id="UP000027135">
    <property type="component" value="Unassembled WGS sequence"/>
</dbReference>
<dbReference type="EMBL" id="KK853182">
    <property type="protein sequence ID" value="KDR10174.1"/>
    <property type="molecule type" value="Genomic_DNA"/>
</dbReference>
<name>A0A067QP52_ZOONE</name>
<gene>
    <name evidence="2" type="ORF">L798_00228</name>
</gene>
<dbReference type="OrthoDB" id="6608749at2759"/>
<dbReference type="InParanoid" id="A0A067QP52"/>
<dbReference type="AlphaFoldDB" id="A0A067QP52"/>
<protein>
    <submittedName>
        <fullName evidence="2">Uncharacterized protein</fullName>
    </submittedName>
</protein>
<evidence type="ECO:0000256" key="1">
    <source>
        <dbReference type="SAM" id="MobiDB-lite"/>
    </source>
</evidence>
<organism evidence="2 3">
    <name type="scientific">Zootermopsis nevadensis</name>
    <name type="common">Dampwood termite</name>
    <dbReference type="NCBI Taxonomy" id="136037"/>
    <lineage>
        <taxon>Eukaryota</taxon>
        <taxon>Metazoa</taxon>
        <taxon>Ecdysozoa</taxon>
        <taxon>Arthropoda</taxon>
        <taxon>Hexapoda</taxon>
        <taxon>Insecta</taxon>
        <taxon>Pterygota</taxon>
        <taxon>Neoptera</taxon>
        <taxon>Polyneoptera</taxon>
        <taxon>Dictyoptera</taxon>
        <taxon>Blattodea</taxon>
        <taxon>Blattoidea</taxon>
        <taxon>Termitoidae</taxon>
        <taxon>Termopsidae</taxon>
        <taxon>Zootermopsis</taxon>
    </lineage>
</organism>